<dbReference type="KEGG" id="ssyi:EKG83_17585"/>
<dbReference type="EMBL" id="CP034550">
    <property type="protein sequence ID" value="QFZ19023.1"/>
    <property type="molecule type" value="Genomic_DNA"/>
</dbReference>
<evidence type="ECO:0000259" key="1">
    <source>
        <dbReference type="Pfam" id="PF00561"/>
    </source>
</evidence>
<dbReference type="InterPro" id="IPR050471">
    <property type="entry name" value="AB_hydrolase"/>
</dbReference>
<dbReference type="InterPro" id="IPR029058">
    <property type="entry name" value="AB_hydrolase_fold"/>
</dbReference>
<dbReference type="Proteomes" id="UP000325787">
    <property type="component" value="Chromosome"/>
</dbReference>
<dbReference type="GO" id="GO:0004806">
    <property type="term" value="F:triacylglycerol lipase activity"/>
    <property type="evidence" value="ECO:0007669"/>
    <property type="project" value="TreeGrafter"/>
</dbReference>
<proteinExistence type="predicted"/>
<evidence type="ECO:0000313" key="3">
    <source>
        <dbReference type="Proteomes" id="UP000325787"/>
    </source>
</evidence>
<reference evidence="3" key="1">
    <citation type="journal article" date="2021" name="Curr. Microbiol.">
        <title>Complete genome of nocamycin-producing strain Saccharothrix syringae NRRL B-16468 reveals the biosynthetic potential for secondary metabolites.</title>
        <authorList>
            <person name="Mo X."/>
            <person name="Yang S."/>
        </authorList>
    </citation>
    <scope>NUCLEOTIDE SEQUENCE [LARGE SCALE GENOMIC DNA]</scope>
    <source>
        <strain evidence="3">ATCC 51364 / DSM 43886 / JCM 6844 / KCTC 9398 / NBRC 14523 / NRRL B-16468 / INA 2240</strain>
    </source>
</reference>
<dbReference type="AlphaFoldDB" id="A0A5Q0GYT0"/>
<evidence type="ECO:0000313" key="2">
    <source>
        <dbReference type="EMBL" id="QFZ19023.1"/>
    </source>
</evidence>
<name>A0A5Q0GYT0_SACSY</name>
<dbReference type="SUPFAM" id="SSF53474">
    <property type="entry name" value="alpha/beta-Hydrolases"/>
    <property type="match status" value="1"/>
</dbReference>
<accession>A0A5Q0GYT0</accession>
<protein>
    <submittedName>
        <fullName evidence="2">Alpha/beta hydrolase</fullName>
    </submittedName>
</protein>
<feature type="domain" description="AB hydrolase-1" evidence="1">
    <location>
        <begin position="22"/>
        <end position="269"/>
    </location>
</feature>
<keyword evidence="2" id="KW-0378">Hydrolase</keyword>
<dbReference type="Pfam" id="PF00561">
    <property type="entry name" value="Abhydrolase_1"/>
    <property type="match status" value="1"/>
</dbReference>
<dbReference type="PANTHER" id="PTHR43433">
    <property type="entry name" value="HYDROLASE, ALPHA/BETA FOLD FAMILY PROTEIN"/>
    <property type="match status" value="1"/>
</dbReference>
<keyword evidence="3" id="KW-1185">Reference proteome</keyword>
<dbReference type="GO" id="GO:0046503">
    <property type="term" value="P:glycerolipid catabolic process"/>
    <property type="evidence" value="ECO:0007669"/>
    <property type="project" value="TreeGrafter"/>
</dbReference>
<organism evidence="2 3">
    <name type="scientific">Saccharothrix syringae</name>
    <name type="common">Nocardiopsis syringae</name>
    <dbReference type="NCBI Taxonomy" id="103733"/>
    <lineage>
        <taxon>Bacteria</taxon>
        <taxon>Bacillati</taxon>
        <taxon>Actinomycetota</taxon>
        <taxon>Actinomycetes</taxon>
        <taxon>Pseudonocardiales</taxon>
        <taxon>Pseudonocardiaceae</taxon>
        <taxon>Saccharothrix</taxon>
    </lineage>
</organism>
<dbReference type="InterPro" id="IPR000073">
    <property type="entry name" value="AB_hydrolase_1"/>
</dbReference>
<dbReference type="Gene3D" id="3.40.50.1820">
    <property type="entry name" value="alpha/beta hydrolase"/>
    <property type="match status" value="1"/>
</dbReference>
<dbReference type="PRINTS" id="PR00111">
    <property type="entry name" value="ABHYDROLASE"/>
</dbReference>
<dbReference type="RefSeq" id="WP_033433736.1">
    <property type="nucleotide sequence ID" value="NZ_CP034550.1"/>
</dbReference>
<dbReference type="PANTHER" id="PTHR43433:SF5">
    <property type="entry name" value="AB HYDROLASE-1 DOMAIN-CONTAINING PROTEIN"/>
    <property type="match status" value="1"/>
</dbReference>
<dbReference type="OrthoDB" id="8957634at2"/>
<sequence length="290" mass="30678">MPRARSNGIELEYDTFGDPADPTLVLVMGLRAQMTSWDPRLCDLLAAEGFHVVRFDNRDCGLSTQFDHLPAPDPVAIAAGDRATVPYLLADLALDLVGLLDHLGVERAHLVGASMGGMIVQQCAIDHPERVLSLCSIMSTTGDREVGQATPEARARLAQPPPTSREEAVEAAVATWKVVGSPGGEADEEQVRARAAAAYDRAFRPAGGLRQYAAIVASPDRTPGLRGLRLPALVVHGMADTLVAPSGGRATAAAIPDAELLLVDGMGHDLPPAIWPTLVRGIRRNADRAA</sequence>
<gene>
    <name evidence="2" type="ORF">EKG83_17585</name>
</gene>